<evidence type="ECO:0000313" key="2">
    <source>
        <dbReference type="EMBL" id="PPQ76118.1"/>
    </source>
</evidence>
<gene>
    <name evidence="2" type="ORF">CVT26_011673</name>
</gene>
<feature type="transmembrane region" description="Helical" evidence="1">
    <location>
        <begin position="82"/>
        <end position="102"/>
    </location>
</feature>
<sequence length="104" mass="11731">MSCSYLEALYETPLEPNLLDILELPSAMASALVYLLLSSDLLNFGFSPVIAGDVRWATDPSPSSCVRRRYLSLSLRRLPSSYITRIHPLILTFFSAVFTLFIRE</sequence>
<proteinExistence type="predicted"/>
<evidence type="ECO:0000313" key="3">
    <source>
        <dbReference type="Proteomes" id="UP000284706"/>
    </source>
</evidence>
<name>A0A409WC91_9AGAR</name>
<keyword evidence="1" id="KW-0812">Transmembrane</keyword>
<evidence type="ECO:0000256" key="1">
    <source>
        <dbReference type="SAM" id="Phobius"/>
    </source>
</evidence>
<dbReference type="EMBL" id="NHYE01005194">
    <property type="protein sequence ID" value="PPQ76118.1"/>
    <property type="molecule type" value="Genomic_DNA"/>
</dbReference>
<dbReference type="Proteomes" id="UP000284706">
    <property type="component" value="Unassembled WGS sequence"/>
</dbReference>
<dbReference type="InParanoid" id="A0A409WC91"/>
<comment type="caution">
    <text evidence="2">The sequence shown here is derived from an EMBL/GenBank/DDBJ whole genome shotgun (WGS) entry which is preliminary data.</text>
</comment>
<dbReference type="AlphaFoldDB" id="A0A409WC91"/>
<organism evidence="2 3">
    <name type="scientific">Gymnopilus dilepis</name>
    <dbReference type="NCBI Taxonomy" id="231916"/>
    <lineage>
        <taxon>Eukaryota</taxon>
        <taxon>Fungi</taxon>
        <taxon>Dikarya</taxon>
        <taxon>Basidiomycota</taxon>
        <taxon>Agaricomycotina</taxon>
        <taxon>Agaricomycetes</taxon>
        <taxon>Agaricomycetidae</taxon>
        <taxon>Agaricales</taxon>
        <taxon>Agaricineae</taxon>
        <taxon>Hymenogastraceae</taxon>
        <taxon>Gymnopilus</taxon>
    </lineage>
</organism>
<keyword evidence="3" id="KW-1185">Reference proteome</keyword>
<keyword evidence="1" id="KW-0472">Membrane</keyword>
<reference evidence="2 3" key="1">
    <citation type="journal article" date="2018" name="Evol. Lett.">
        <title>Horizontal gene cluster transfer increased hallucinogenic mushroom diversity.</title>
        <authorList>
            <person name="Reynolds H.T."/>
            <person name="Vijayakumar V."/>
            <person name="Gluck-Thaler E."/>
            <person name="Korotkin H.B."/>
            <person name="Matheny P.B."/>
            <person name="Slot J.C."/>
        </authorList>
    </citation>
    <scope>NUCLEOTIDE SEQUENCE [LARGE SCALE GENOMIC DNA]</scope>
    <source>
        <strain evidence="2 3">SRW20</strain>
    </source>
</reference>
<protein>
    <submittedName>
        <fullName evidence="2">Uncharacterized protein</fullName>
    </submittedName>
</protein>
<keyword evidence="1" id="KW-1133">Transmembrane helix</keyword>
<accession>A0A409WC91</accession>